<reference evidence="7" key="1">
    <citation type="submission" date="2022-05" db="EMBL/GenBank/DDBJ databases">
        <title>Description of a novel species of Leclercia; Leclercia tamurae and the Proposal for a Novel Genus Silvania gen. nov. Containing Two Novel Species Silvania hatchlandensis sp. nov. and Silvania confinis sp. nov. Isolated from the Rhizosphere of Oak.</title>
        <authorList>
            <person name="Maddock D.W."/>
            <person name="Brady C.L."/>
            <person name="Denman S."/>
            <person name="Arnold D."/>
        </authorList>
    </citation>
    <scope>NUCLEOTIDE SEQUENCE</scope>
    <source>
        <strain evidence="7">H4N4</strain>
    </source>
</reference>
<dbReference type="RefSeq" id="WP_271266783.1">
    <property type="nucleotide sequence ID" value="NZ_JAMGZJ010000069.1"/>
</dbReference>
<dbReference type="Gene3D" id="3.40.50.720">
    <property type="entry name" value="NAD(P)-binding Rossmann-like Domain"/>
    <property type="match status" value="1"/>
</dbReference>
<dbReference type="PANTHER" id="PTHR42683">
    <property type="entry name" value="ALDEHYDE REDUCTASE"/>
    <property type="match status" value="1"/>
</dbReference>
<dbReference type="FunFam" id="3.40.50.720:FF:000022">
    <property type="entry name" value="Cinnamyl alcohol dehydrogenase"/>
    <property type="match status" value="1"/>
</dbReference>
<name>A0A9J6QFT6_9ENTR</name>
<keyword evidence="2 5" id="KW-0479">Metal-binding</keyword>
<protein>
    <submittedName>
        <fullName evidence="7">NAD(P)-dependent alcohol dehydrogenase</fullName>
    </submittedName>
</protein>
<dbReference type="InterPro" id="IPR036291">
    <property type="entry name" value="NAD(P)-bd_dom_sf"/>
</dbReference>
<dbReference type="GO" id="GO:0008270">
    <property type="term" value="F:zinc ion binding"/>
    <property type="evidence" value="ECO:0007669"/>
    <property type="project" value="InterPro"/>
</dbReference>
<dbReference type="GO" id="GO:0008106">
    <property type="term" value="F:alcohol dehydrogenase (NADP+) activity"/>
    <property type="evidence" value="ECO:0007669"/>
    <property type="project" value="UniProtKB-ARBA"/>
</dbReference>
<comment type="caution">
    <text evidence="7">The sequence shown here is derived from an EMBL/GenBank/DDBJ whole genome shotgun (WGS) entry which is preliminary data.</text>
</comment>
<evidence type="ECO:0000313" key="8">
    <source>
        <dbReference type="Proteomes" id="UP001061282"/>
    </source>
</evidence>
<sequence>MRTKGYAVHKAGTPLTPWTFERRSPRPDDVVLEVLYSGICHSDLHQVDNDWGFAQFPMVPGHEIVGRVIEVGSAVKKFKVGDAGAVGCMVDSCQHCDQCRKGKEQFCREGMVPTYAGNDRIDGSLTQGGYSRHIVVREEFVCTVPEGMDLSRTAPVLCAGITTWSPLRALKVGPGSRVGVVGMGGLGHMAAKLALALGATVTMISRGEAKRKAALDIGVDHYLVSSDADAMSVMANSLDVIIDTVPVRHDMDPYISLLDVEGTLAIVGAVGEWEEVNGNGVMFGNRSIRGSMIGGIAETQEVIDFCARMNILPECRIIRPDEINNAFNTLKTLDTPYRFVIDMALIESESH</sequence>
<dbReference type="PROSITE" id="PS00059">
    <property type="entry name" value="ADH_ZINC"/>
    <property type="match status" value="1"/>
</dbReference>
<dbReference type="CDD" id="cd05283">
    <property type="entry name" value="CAD1"/>
    <property type="match status" value="1"/>
</dbReference>
<dbReference type="Pfam" id="PF08240">
    <property type="entry name" value="ADH_N"/>
    <property type="match status" value="1"/>
</dbReference>
<keyword evidence="8" id="KW-1185">Reference proteome</keyword>
<proteinExistence type="inferred from homology"/>
<dbReference type="SUPFAM" id="SSF50129">
    <property type="entry name" value="GroES-like"/>
    <property type="match status" value="1"/>
</dbReference>
<dbReference type="SUPFAM" id="SSF51735">
    <property type="entry name" value="NAD(P)-binding Rossmann-fold domains"/>
    <property type="match status" value="1"/>
</dbReference>
<comment type="cofactor">
    <cofactor evidence="1 5">
        <name>Zn(2+)</name>
        <dbReference type="ChEBI" id="CHEBI:29105"/>
    </cofactor>
</comment>
<evidence type="ECO:0000256" key="4">
    <source>
        <dbReference type="ARBA" id="ARBA00023002"/>
    </source>
</evidence>
<evidence type="ECO:0000313" key="7">
    <source>
        <dbReference type="EMBL" id="MCU6668194.1"/>
    </source>
</evidence>
<dbReference type="InterPro" id="IPR011032">
    <property type="entry name" value="GroES-like_sf"/>
</dbReference>
<feature type="domain" description="Enoyl reductase (ER)" evidence="6">
    <location>
        <begin position="12"/>
        <end position="341"/>
    </location>
</feature>
<dbReference type="InterPro" id="IPR013149">
    <property type="entry name" value="ADH-like_C"/>
</dbReference>
<dbReference type="InterPro" id="IPR002328">
    <property type="entry name" value="ADH_Zn_CS"/>
</dbReference>
<evidence type="ECO:0000256" key="5">
    <source>
        <dbReference type="RuleBase" id="RU361277"/>
    </source>
</evidence>
<evidence type="ECO:0000256" key="3">
    <source>
        <dbReference type="ARBA" id="ARBA00022833"/>
    </source>
</evidence>
<comment type="similarity">
    <text evidence="5">Belongs to the zinc-containing alcohol dehydrogenase family.</text>
</comment>
<dbReference type="InterPro" id="IPR013154">
    <property type="entry name" value="ADH-like_N"/>
</dbReference>
<evidence type="ECO:0000256" key="2">
    <source>
        <dbReference type="ARBA" id="ARBA00022723"/>
    </source>
</evidence>
<keyword evidence="3 5" id="KW-0862">Zinc</keyword>
<dbReference type="InterPro" id="IPR047109">
    <property type="entry name" value="CAD-like"/>
</dbReference>
<evidence type="ECO:0000256" key="1">
    <source>
        <dbReference type="ARBA" id="ARBA00001947"/>
    </source>
</evidence>
<dbReference type="Pfam" id="PF00107">
    <property type="entry name" value="ADH_zinc_N"/>
    <property type="match status" value="1"/>
</dbReference>
<dbReference type="Gene3D" id="3.90.180.10">
    <property type="entry name" value="Medium-chain alcohol dehydrogenases, catalytic domain"/>
    <property type="match status" value="1"/>
</dbReference>
<dbReference type="AlphaFoldDB" id="A0A9J6QFT6"/>
<accession>A0A9J6QFT6</accession>
<evidence type="ECO:0000259" key="6">
    <source>
        <dbReference type="SMART" id="SM00829"/>
    </source>
</evidence>
<gene>
    <name evidence="7" type="ORF">M8013_05415</name>
</gene>
<dbReference type="Proteomes" id="UP001061282">
    <property type="component" value="Unassembled WGS sequence"/>
</dbReference>
<keyword evidence="4" id="KW-0560">Oxidoreductase</keyword>
<dbReference type="EMBL" id="JAMGZJ010000069">
    <property type="protein sequence ID" value="MCU6668194.1"/>
    <property type="molecule type" value="Genomic_DNA"/>
</dbReference>
<organism evidence="7 8">
    <name type="scientific">Silvania confinis</name>
    <dbReference type="NCBI Taxonomy" id="2926470"/>
    <lineage>
        <taxon>Bacteria</taxon>
        <taxon>Pseudomonadati</taxon>
        <taxon>Pseudomonadota</taxon>
        <taxon>Gammaproteobacteria</taxon>
        <taxon>Enterobacterales</taxon>
        <taxon>Enterobacteriaceae</taxon>
        <taxon>Silvania</taxon>
    </lineage>
</organism>
<dbReference type="SMART" id="SM00829">
    <property type="entry name" value="PKS_ER"/>
    <property type="match status" value="1"/>
</dbReference>
<dbReference type="InterPro" id="IPR020843">
    <property type="entry name" value="ER"/>
</dbReference>